<dbReference type="PANTHER" id="PTHR11785">
    <property type="entry name" value="AMINO ACID TRANSPORTER"/>
    <property type="match status" value="1"/>
</dbReference>
<evidence type="ECO:0000256" key="5">
    <source>
        <dbReference type="SAM" id="Phobius"/>
    </source>
</evidence>
<evidence type="ECO:0000256" key="4">
    <source>
        <dbReference type="ARBA" id="ARBA00023136"/>
    </source>
</evidence>
<feature type="transmembrane region" description="Helical" evidence="5">
    <location>
        <begin position="79"/>
        <end position="102"/>
    </location>
</feature>
<evidence type="ECO:0000313" key="6">
    <source>
        <dbReference type="EMBL" id="KAL1634559.1"/>
    </source>
</evidence>
<evidence type="ECO:0000256" key="3">
    <source>
        <dbReference type="ARBA" id="ARBA00022989"/>
    </source>
</evidence>
<feature type="transmembrane region" description="Helical" evidence="5">
    <location>
        <begin position="178"/>
        <end position="198"/>
    </location>
</feature>
<feature type="transmembrane region" description="Helical" evidence="5">
    <location>
        <begin position="447"/>
        <end position="469"/>
    </location>
</feature>
<feature type="transmembrane region" description="Helical" evidence="5">
    <location>
        <begin position="210"/>
        <end position="232"/>
    </location>
</feature>
<evidence type="ECO:0008006" key="8">
    <source>
        <dbReference type="Google" id="ProtNLM"/>
    </source>
</evidence>
<keyword evidence="4 5" id="KW-0472">Membrane</keyword>
<evidence type="ECO:0000256" key="2">
    <source>
        <dbReference type="ARBA" id="ARBA00022692"/>
    </source>
</evidence>
<dbReference type="EMBL" id="JAJVDC020000015">
    <property type="protein sequence ID" value="KAL1634559.1"/>
    <property type="molecule type" value="Genomic_DNA"/>
</dbReference>
<dbReference type="InterPro" id="IPR050598">
    <property type="entry name" value="AminoAcid_Transporter"/>
</dbReference>
<feature type="transmembrane region" description="Helical" evidence="5">
    <location>
        <begin position="560"/>
        <end position="584"/>
    </location>
</feature>
<name>A0ABR3T4U9_9PEZI</name>
<feature type="transmembrane region" description="Helical" evidence="5">
    <location>
        <begin position="414"/>
        <end position="435"/>
    </location>
</feature>
<dbReference type="InterPro" id="IPR002293">
    <property type="entry name" value="AA/rel_permease1"/>
</dbReference>
<gene>
    <name evidence="6" type="ORF">SLS56_002252</name>
</gene>
<proteinExistence type="predicted"/>
<accession>A0ABR3T4U9</accession>
<feature type="transmembrane region" description="Helical" evidence="5">
    <location>
        <begin position="139"/>
        <end position="166"/>
    </location>
</feature>
<protein>
    <recommendedName>
        <fullName evidence="8">High-affinity methionine permease</fullName>
    </recommendedName>
</protein>
<dbReference type="Proteomes" id="UP001521116">
    <property type="component" value="Unassembled WGS sequence"/>
</dbReference>
<feature type="transmembrane region" description="Helical" evidence="5">
    <location>
        <begin position="348"/>
        <end position="369"/>
    </location>
</feature>
<keyword evidence="3 5" id="KW-1133">Transmembrane helix</keyword>
<evidence type="ECO:0000313" key="7">
    <source>
        <dbReference type="Proteomes" id="UP001521116"/>
    </source>
</evidence>
<dbReference type="Gene3D" id="1.20.1740.10">
    <property type="entry name" value="Amino acid/polyamine transporter I"/>
    <property type="match status" value="1"/>
</dbReference>
<organism evidence="6 7">
    <name type="scientific">Neofusicoccum ribis</name>
    <dbReference type="NCBI Taxonomy" id="45134"/>
    <lineage>
        <taxon>Eukaryota</taxon>
        <taxon>Fungi</taxon>
        <taxon>Dikarya</taxon>
        <taxon>Ascomycota</taxon>
        <taxon>Pezizomycotina</taxon>
        <taxon>Dothideomycetes</taxon>
        <taxon>Dothideomycetes incertae sedis</taxon>
        <taxon>Botryosphaeriales</taxon>
        <taxon>Botryosphaeriaceae</taxon>
        <taxon>Neofusicoccum</taxon>
    </lineage>
</organism>
<keyword evidence="7" id="KW-1185">Reference proteome</keyword>
<keyword evidence="2 5" id="KW-0812">Transmembrane</keyword>
<comment type="caution">
    <text evidence="6">The sequence shown here is derived from an EMBL/GenBank/DDBJ whole genome shotgun (WGS) entry which is preliminary data.</text>
</comment>
<feature type="transmembrane region" description="Helical" evidence="5">
    <location>
        <begin position="256"/>
        <end position="273"/>
    </location>
</feature>
<dbReference type="PANTHER" id="PTHR11785:SF382">
    <property type="entry name" value="LOW-AFFINITY METHIONINE PERMEASE"/>
    <property type="match status" value="1"/>
</dbReference>
<feature type="transmembrane region" description="Helical" evidence="5">
    <location>
        <begin position="48"/>
        <end position="67"/>
    </location>
</feature>
<dbReference type="Pfam" id="PF13520">
    <property type="entry name" value="AA_permease_2"/>
    <property type="match status" value="1"/>
</dbReference>
<reference evidence="6 7" key="1">
    <citation type="submission" date="2024-02" db="EMBL/GenBank/DDBJ databases">
        <title>De novo assembly and annotation of 12 fungi associated with fruit tree decline syndrome in Ontario, Canada.</title>
        <authorList>
            <person name="Sulman M."/>
            <person name="Ellouze W."/>
            <person name="Ilyukhin E."/>
        </authorList>
    </citation>
    <scope>NUCLEOTIDE SEQUENCE [LARGE SCALE GENOMIC DNA]</scope>
    <source>
        <strain evidence="6 7">M1-105</strain>
    </source>
</reference>
<comment type="subcellular location">
    <subcellularLocation>
        <location evidence="1">Membrane</location>
        <topology evidence="1">Multi-pass membrane protein</topology>
    </subcellularLocation>
</comment>
<feature type="transmembrane region" description="Helical" evidence="5">
    <location>
        <begin position="504"/>
        <end position="525"/>
    </location>
</feature>
<evidence type="ECO:0000256" key="1">
    <source>
        <dbReference type="ARBA" id="ARBA00004141"/>
    </source>
</evidence>
<feature type="transmembrane region" description="Helical" evidence="5">
    <location>
        <begin position="294"/>
        <end position="315"/>
    </location>
</feature>
<sequence>MAVDEETRAEAQSLAGSIDLDQEDRLYLEAERDPERIANKFSRGPQRLGYTSIICIVINRIMGSGIFKTPTTLMKGTQSVGVTLMFWFCGALATIAGAMVFVEFGLTTPRYLIDGRKEAVPRNGGELNYLQYLFKKPRYFITCIYGILFIIVGNMAGNAIAFGDYILMAAGQENPSRAAVRGIALGVATFACLLHGVWRKGGIWLNNIFAVLKVAILVFIIVVGFCALGGTFGDKANNASTNYALNKSFSNTSNSSYGYAEGFLAVVFAYAGFNQSNYVLSEIDQPRKKFRKGVLTAVCIMCVLYMLVNIAYLIVVDKNDPALLDGADVSELFFKNTLDFGENVAPRVLNAFMAISGLGNIIVMTFTAARVKQEIAKEGVLPWPKFFGQNNNIFARNWNRLRGRHVSDSESIEATPIGALSLHWFFTIILILATWGQSTEDAYNVLALLYSYAVGSLLYTILGFGLLYLRLFTPRRRHNDATSKEAAADGSPHSKGGWRSKSPFNHYLSITCAFVFAIANLYPLIGNWIPPSTISTPAVPSSSSPSTDGVRSLVPHYPWYLVPAVGWALVGCGVLYWAAFVFVVPQIGYRKGKVFVVEREPFFHVEHGYHVQWHEIVSFSWVVKGATGGGGGSDAGGYDLDDYR</sequence>